<dbReference type="GO" id="GO:0005743">
    <property type="term" value="C:mitochondrial inner membrane"/>
    <property type="evidence" value="ECO:0007669"/>
    <property type="project" value="UniProtKB-SubCell"/>
</dbReference>
<feature type="binding site" description="axial binding residue" evidence="19">
    <location>
        <position position="194"/>
    </location>
    <ligand>
        <name>heme b</name>
        <dbReference type="ChEBI" id="CHEBI:60344"/>
        <label>b566</label>
    </ligand>
    <ligandPart>
        <name>Fe</name>
        <dbReference type="ChEBI" id="CHEBI:18248"/>
    </ligandPart>
</feature>
<keyword evidence="12 20" id="KW-1133">Transmembrane helix</keyword>
<name>A0A5Q0U183_CHRPP</name>
<keyword evidence="13 19" id="KW-0408">Iron</keyword>
<evidence type="ECO:0000256" key="3">
    <source>
        <dbReference type="ARBA" id="ARBA00011649"/>
    </source>
</evidence>
<dbReference type="CDD" id="cd00284">
    <property type="entry name" value="Cytochrome_b_N"/>
    <property type="match status" value="1"/>
</dbReference>
<dbReference type="EMBL" id="MK049852">
    <property type="protein sequence ID" value="QGA73988.1"/>
    <property type="molecule type" value="Genomic_DNA"/>
</dbReference>
<dbReference type="Pfam" id="PF00032">
    <property type="entry name" value="Cytochrom_B_C"/>
    <property type="match status" value="1"/>
</dbReference>
<proteinExistence type="inferred from homology"/>
<comment type="subunit">
    <text evidence="3">The main subunits of complex b-c1 are: cytochrome b, cytochrome c1 and the Rieske protein.</text>
</comment>
<keyword evidence="15 20" id="KW-0496">Mitochondrion</keyword>
<feature type="binding site" description="axial binding residue" evidence="19">
    <location>
        <position position="81"/>
    </location>
    <ligand>
        <name>heme b</name>
        <dbReference type="ChEBI" id="CHEBI:60344"/>
        <label>b562</label>
    </ligand>
    <ligandPart>
        <name>Fe</name>
        <dbReference type="ChEBI" id="CHEBI:18248"/>
    </ligandPart>
</feature>
<dbReference type="InterPro" id="IPR016174">
    <property type="entry name" value="Di-haem_cyt_TM"/>
</dbReference>
<comment type="subcellular location">
    <subcellularLocation>
        <location evidence="2">Mitochondrion inner membrane</location>
        <topology evidence="2">Multi-pass membrane protein</topology>
    </subcellularLocation>
</comment>
<geneLocation type="mitochondrion" evidence="23"/>
<dbReference type="PROSITE" id="PS51002">
    <property type="entry name" value="CYTB_NTER"/>
    <property type="match status" value="1"/>
</dbReference>
<dbReference type="InterPro" id="IPR030689">
    <property type="entry name" value="Cytochrome_b"/>
</dbReference>
<dbReference type="GO" id="GO:0045275">
    <property type="term" value="C:respiratory chain complex III"/>
    <property type="evidence" value="ECO:0007669"/>
    <property type="project" value="InterPro"/>
</dbReference>
<feature type="domain" description="Cytochrome b/b6 N-terminal region profile" evidence="21">
    <location>
        <begin position="1"/>
        <end position="207"/>
    </location>
</feature>
<dbReference type="FunFam" id="1.20.810.10:FF:000002">
    <property type="entry name" value="Cytochrome b"/>
    <property type="match status" value="1"/>
</dbReference>
<dbReference type="SUPFAM" id="SSF81342">
    <property type="entry name" value="Transmembrane di-heme cytochromes"/>
    <property type="match status" value="1"/>
</dbReference>
<dbReference type="InterPro" id="IPR005797">
    <property type="entry name" value="Cyt_b/b6_N"/>
</dbReference>
<evidence type="ECO:0000256" key="15">
    <source>
        <dbReference type="ARBA" id="ARBA00023128"/>
    </source>
</evidence>
<comment type="cofactor">
    <cofactor evidence="20">
        <name>heme b</name>
        <dbReference type="ChEBI" id="CHEBI:60344"/>
    </cofactor>
    <text evidence="20">Binds 2 heme groups non-covalently.</text>
</comment>
<sequence length="375" mass="43353">MKMKKSPLFKIINNSLINLPTPSNISTMWNFGSLLGICLMIQIMTGLFLAMHYCPNVELAFNSISHICRNVNYGWLIRTLHANGASLFFICLYIHIGRGIYYSSYNMKKTWMIGVTIFFMVMATAFLGYVLPWGQMSFWGATVITNLVSAIPYLGTMIVQWIWGGFAVDNATLTRFFTFHFILPFIITALVMMHLLYLHQTGSSNPLGMMNIDKVPFHPYFTFKDTLGMLIMLFMLMLLTLSNPYLLSDPDNFTPANPLITPTHIQPEWYFLFAYAILRSIPNKLGGVLALILSIAILYILPFFNMKKYTSMQFYPINKIMFWSFFMIVILLTWIGARPVEEPYIMIGQILTIFYFLYYPLNSIMAKKWDNIIFK</sequence>
<evidence type="ECO:0000256" key="16">
    <source>
        <dbReference type="ARBA" id="ARBA00023136"/>
    </source>
</evidence>
<gene>
    <name evidence="23" type="primary">cob</name>
</gene>
<dbReference type="Pfam" id="PF00033">
    <property type="entry name" value="Cytochrome_B"/>
    <property type="match status" value="1"/>
</dbReference>
<comment type="function">
    <text evidence="1 20">Component of the ubiquinol-cytochrome c reductase complex (complex III or cytochrome b-c1 complex) that is part of the mitochondrial respiratory chain. The b-c1 complex mediates electron transfer from ubiquinol to cytochrome c. Contributes to the generation of a proton gradient across the mitochondrial membrane that is then used for ATP synthesis.</text>
</comment>
<evidence type="ECO:0000256" key="17">
    <source>
        <dbReference type="ARBA" id="ARBA00061233"/>
    </source>
</evidence>
<evidence type="ECO:0000256" key="11">
    <source>
        <dbReference type="ARBA" id="ARBA00022982"/>
    </source>
</evidence>
<feature type="binding site" description="axial binding residue" evidence="19">
    <location>
        <position position="180"/>
    </location>
    <ligand>
        <name>heme b</name>
        <dbReference type="ChEBI" id="CHEBI:60344"/>
        <label>b562</label>
    </ligand>
    <ligandPart>
        <name>Fe</name>
        <dbReference type="ChEBI" id="CHEBI:18248"/>
    </ligandPart>
</feature>
<evidence type="ECO:0000256" key="13">
    <source>
        <dbReference type="ARBA" id="ARBA00023004"/>
    </source>
</evidence>
<comment type="cofactor">
    <cofactor evidence="19">
        <name>heme</name>
        <dbReference type="ChEBI" id="CHEBI:30413"/>
    </cofactor>
    <text evidence="19">Binds 2 heme groups non-covalently.</text>
</comment>
<keyword evidence="7 20" id="KW-0679">Respiratory chain</keyword>
<dbReference type="CDD" id="cd00290">
    <property type="entry name" value="cytochrome_b_C"/>
    <property type="match status" value="1"/>
</dbReference>
<dbReference type="GO" id="GO:0046872">
    <property type="term" value="F:metal ion binding"/>
    <property type="evidence" value="ECO:0007669"/>
    <property type="project" value="UniProtKB-UniRule"/>
</dbReference>
<organism evidence="23">
    <name type="scientific">Chrysomela populi</name>
    <name type="common">Poplar leaf beetle</name>
    <name type="synonym">Melasoma populi</name>
    <dbReference type="NCBI Taxonomy" id="154003"/>
    <lineage>
        <taxon>Eukaryota</taxon>
        <taxon>Metazoa</taxon>
        <taxon>Ecdysozoa</taxon>
        <taxon>Arthropoda</taxon>
        <taxon>Hexapoda</taxon>
        <taxon>Insecta</taxon>
        <taxon>Pterygota</taxon>
        <taxon>Neoptera</taxon>
        <taxon>Endopterygota</taxon>
        <taxon>Coleoptera</taxon>
        <taxon>Polyphaga</taxon>
        <taxon>Cucujiformia</taxon>
        <taxon>Chrysomeloidea</taxon>
        <taxon>Chrysomelidae</taxon>
        <taxon>Chrysomelinae</taxon>
        <taxon>Chrysomelini</taxon>
        <taxon>Chrysomela</taxon>
    </lineage>
</organism>
<feature type="transmembrane region" description="Helical" evidence="20">
    <location>
        <begin position="111"/>
        <end position="131"/>
    </location>
</feature>
<evidence type="ECO:0000256" key="14">
    <source>
        <dbReference type="ARBA" id="ARBA00023075"/>
    </source>
</evidence>
<keyword evidence="16 20" id="KW-0472">Membrane</keyword>
<evidence type="ECO:0000259" key="22">
    <source>
        <dbReference type="PROSITE" id="PS51003"/>
    </source>
</evidence>
<comment type="similarity">
    <text evidence="17 20">Belongs to the cytochrome b family.</text>
</comment>
<keyword evidence="6 19" id="KW-0349">Heme</keyword>
<keyword evidence="9 19" id="KW-0479">Metal-binding</keyword>
<evidence type="ECO:0000256" key="9">
    <source>
        <dbReference type="ARBA" id="ARBA00022723"/>
    </source>
</evidence>
<feature type="binding site" evidence="18">
    <location>
        <position position="199"/>
    </location>
    <ligand>
        <name>a ubiquinone</name>
        <dbReference type="ChEBI" id="CHEBI:16389"/>
    </ligand>
</feature>
<feature type="transmembrane region" description="Helical" evidence="20">
    <location>
        <begin position="316"/>
        <end position="337"/>
    </location>
</feature>
<evidence type="ECO:0000256" key="1">
    <source>
        <dbReference type="ARBA" id="ARBA00002566"/>
    </source>
</evidence>
<dbReference type="GO" id="GO:0006122">
    <property type="term" value="P:mitochondrial electron transport, ubiquinol to cytochrome c"/>
    <property type="evidence" value="ECO:0007669"/>
    <property type="project" value="TreeGrafter"/>
</dbReference>
<evidence type="ECO:0000256" key="5">
    <source>
        <dbReference type="ARBA" id="ARBA00022448"/>
    </source>
</evidence>
<dbReference type="InterPro" id="IPR027387">
    <property type="entry name" value="Cytb/b6-like_sf"/>
</dbReference>
<feature type="transmembrane region" description="Helical" evidence="20">
    <location>
        <begin position="75"/>
        <end position="96"/>
    </location>
</feature>
<dbReference type="PANTHER" id="PTHR19271">
    <property type="entry name" value="CYTOCHROME B"/>
    <property type="match status" value="1"/>
</dbReference>
<dbReference type="GO" id="GO:0008121">
    <property type="term" value="F:quinol-cytochrome-c reductase activity"/>
    <property type="evidence" value="ECO:0007669"/>
    <property type="project" value="InterPro"/>
</dbReference>
<dbReference type="InterPro" id="IPR005798">
    <property type="entry name" value="Cyt_b/b6_C"/>
</dbReference>
<dbReference type="PROSITE" id="PS51003">
    <property type="entry name" value="CYTB_CTER"/>
    <property type="match status" value="1"/>
</dbReference>
<accession>A0A5Q0U183</accession>
<dbReference type="AlphaFoldDB" id="A0A5Q0U183"/>
<dbReference type="InterPro" id="IPR036150">
    <property type="entry name" value="Cyt_b/b6_C_sf"/>
</dbReference>
<feature type="transmembrane region" description="Helical" evidence="20">
    <location>
        <begin position="31"/>
        <end position="54"/>
    </location>
</feature>
<dbReference type="InterPro" id="IPR048260">
    <property type="entry name" value="Cytochrome_b_C_euk/bac"/>
</dbReference>
<evidence type="ECO:0000256" key="12">
    <source>
        <dbReference type="ARBA" id="ARBA00022989"/>
    </source>
</evidence>
<reference evidence="23" key="1">
    <citation type="submission" date="2018-10" db="EMBL/GenBank/DDBJ databases">
        <title>Mitogenomes versus nuclear genes in resolving species limits in three host-specific Altica flea beetles (Coleoptera: Chrysomelidae).</title>
        <authorList>
            <person name="Nie R.-E."/>
            <person name="Wei J."/>
            <person name="Zhang S.-K."/>
            <person name="Vogler A.P."/>
            <person name="Wu L."/>
            <person name="Konstantinov A.S."/>
            <person name="Li W.-Z."/>
            <person name="Yang X.-K."/>
            <person name="Xue H.-J."/>
        </authorList>
    </citation>
    <scope>NUCLEOTIDE SEQUENCE</scope>
</reference>
<keyword evidence="8 20" id="KW-0812">Transmembrane</keyword>
<feature type="transmembrane region" description="Helical" evidence="20">
    <location>
        <begin position="143"/>
        <end position="164"/>
    </location>
</feature>
<keyword evidence="11 20" id="KW-0249">Electron transport</keyword>
<feature type="transmembrane region" description="Helical" evidence="20">
    <location>
        <begin position="343"/>
        <end position="361"/>
    </location>
</feature>
<keyword evidence="14" id="KW-0830">Ubiquinone</keyword>
<dbReference type="PIRSF" id="PIRSF038885">
    <property type="entry name" value="COB"/>
    <property type="match status" value="1"/>
</dbReference>
<keyword evidence="10" id="KW-0999">Mitochondrion inner membrane</keyword>
<evidence type="ECO:0000256" key="7">
    <source>
        <dbReference type="ARBA" id="ARBA00022660"/>
    </source>
</evidence>
<evidence type="ECO:0000259" key="21">
    <source>
        <dbReference type="PROSITE" id="PS51002"/>
    </source>
</evidence>
<evidence type="ECO:0000256" key="20">
    <source>
        <dbReference type="RuleBase" id="RU362117"/>
    </source>
</evidence>
<evidence type="ECO:0000256" key="8">
    <source>
        <dbReference type="ARBA" id="ARBA00022692"/>
    </source>
</evidence>
<dbReference type="SUPFAM" id="SSF81648">
    <property type="entry name" value="a domain/subunit of cytochrome bc1 complex (Ubiquinol-cytochrome c reductase)"/>
    <property type="match status" value="1"/>
</dbReference>
<feature type="domain" description="Cytochrome b/b6 C-terminal region profile" evidence="22">
    <location>
        <begin position="207"/>
        <end position="375"/>
    </location>
</feature>
<evidence type="ECO:0000256" key="18">
    <source>
        <dbReference type="PIRSR" id="PIRSR038885-1"/>
    </source>
</evidence>
<dbReference type="Gene3D" id="1.20.810.10">
    <property type="entry name" value="Cytochrome Bc1 Complex, Chain C"/>
    <property type="match status" value="1"/>
</dbReference>
<feature type="transmembrane region" description="Helical" evidence="20">
    <location>
        <begin position="285"/>
        <end position="304"/>
    </location>
</feature>
<evidence type="ECO:0000256" key="6">
    <source>
        <dbReference type="ARBA" id="ARBA00022617"/>
    </source>
</evidence>
<evidence type="ECO:0000256" key="4">
    <source>
        <dbReference type="ARBA" id="ARBA00013531"/>
    </source>
</evidence>
<dbReference type="InterPro" id="IPR048259">
    <property type="entry name" value="Cytochrome_b_N_euk/bac"/>
</dbReference>
<feature type="transmembrane region" description="Helical" evidence="20">
    <location>
        <begin position="176"/>
        <end position="198"/>
    </location>
</feature>
<evidence type="ECO:0000256" key="19">
    <source>
        <dbReference type="PIRSR" id="PIRSR038885-2"/>
    </source>
</evidence>
<dbReference type="GO" id="GO:0016491">
    <property type="term" value="F:oxidoreductase activity"/>
    <property type="evidence" value="ECO:0007669"/>
    <property type="project" value="UniProtKB-UniRule"/>
</dbReference>
<evidence type="ECO:0000313" key="23">
    <source>
        <dbReference type="EMBL" id="QGA73988.1"/>
    </source>
</evidence>
<dbReference type="PANTHER" id="PTHR19271:SF16">
    <property type="entry name" value="CYTOCHROME B"/>
    <property type="match status" value="1"/>
</dbReference>
<feature type="transmembrane region" description="Helical" evidence="20">
    <location>
        <begin position="219"/>
        <end position="241"/>
    </location>
</feature>
<protein>
    <recommendedName>
        <fullName evidence="4 20">Cytochrome b</fullName>
    </recommendedName>
</protein>
<keyword evidence="5 20" id="KW-0813">Transport</keyword>
<evidence type="ECO:0000256" key="2">
    <source>
        <dbReference type="ARBA" id="ARBA00004448"/>
    </source>
</evidence>
<evidence type="ECO:0000256" key="10">
    <source>
        <dbReference type="ARBA" id="ARBA00022792"/>
    </source>
</evidence>
<feature type="binding site" description="axial binding residue" evidence="19">
    <location>
        <position position="95"/>
    </location>
    <ligand>
        <name>heme b</name>
        <dbReference type="ChEBI" id="CHEBI:60344"/>
        <label>b566</label>
    </ligand>
    <ligandPart>
        <name>Fe</name>
        <dbReference type="ChEBI" id="CHEBI:18248"/>
    </ligandPart>
</feature>